<dbReference type="CDD" id="cd07061">
    <property type="entry name" value="HP_HAP_like"/>
    <property type="match status" value="1"/>
</dbReference>
<proteinExistence type="predicted"/>
<dbReference type="Proteomes" id="UP000015441">
    <property type="component" value="Unassembled WGS sequence"/>
</dbReference>
<dbReference type="InParanoid" id="N1JFT4"/>
<dbReference type="InterPro" id="IPR029033">
    <property type="entry name" value="His_PPase_superfam"/>
</dbReference>
<dbReference type="PANTHER" id="PTHR20963:SF43">
    <property type="entry name" value="PUTATIVE (AFU_ORTHOLOGUE AFUA_7G01240)-RELATED"/>
    <property type="match status" value="1"/>
</dbReference>
<dbReference type="SUPFAM" id="SSF53254">
    <property type="entry name" value="Phosphoglycerate mutase-like"/>
    <property type="match status" value="1"/>
</dbReference>
<organism evidence="2 3">
    <name type="scientific">Blumeria graminis f. sp. hordei (strain DH14)</name>
    <name type="common">Barley powdery mildew</name>
    <name type="synonym">Oidium monilioides f. sp. hordei</name>
    <dbReference type="NCBI Taxonomy" id="546991"/>
    <lineage>
        <taxon>Eukaryota</taxon>
        <taxon>Fungi</taxon>
        <taxon>Dikarya</taxon>
        <taxon>Ascomycota</taxon>
        <taxon>Pezizomycotina</taxon>
        <taxon>Leotiomycetes</taxon>
        <taxon>Erysiphales</taxon>
        <taxon>Erysiphaceae</taxon>
        <taxon>Blumeria</taxon>
        <taxon>Blumeria hordei</taxon>
    </lineage>
</organism>
<reference evidence="2 3" key="1">
    <citation type="journal article" date="2010" name="Science">
        <title>Genome expansion and gene loss in powdery mildew fungi reveal tradeoffs in extreme parasitism.</title>
        <authorList>
            <person name="Spanu P.D."/>
            <person name="Abbott J.C."/>
            <person name="Amselem J."/>
            <person name="Burgis T.A."/>
            <person name="Soanes D.M."/>
            <person name="Stueber K."/>
            <person name="Ver Loren van Themaat E."/>
            <person name="Brown J.K.M."/>
            <person name="Butcher S.A."/>
            <person name="Gurr S.J."/>
            <person name="Lebrun M.-H."/>
            <person name="Ridout C.J."/>
            <person name="Schulze-Lefert P."/>
            <person name="Talbot N.J."/>
            <person name="Ahmadinejad N."/>
            <person name="Ametz C."/>
            <person name="Barton G.R."/>
            <person name="Benjdia M."/>
            <person name="Bidzinski P."/>
            <person name="Bindschedler L.V."/>
            <person name="Both M."/>
            <person name="Brewer M.T."/>
            <person name="Cadle-Davidson L."/>
            <person name="Cadle-Davidson M.M."/>
            <person name="Collemare J."/>
            <person name="Cramer R."/>
            <person name="Frenkel O."/>
            <person name="Godfrey D."/>
            <person name="Harriman J."/>
            <person name="Hoede C."/>
            <person name="King B.C."/>
            <person name="Klages S."/>
            <person name="Kleemann J."/>
            <person name="Knoll D."/>
            <person name="Koti P.S."/>
            <person name="Kreplak J."/>
            <person name="Lopez-Ruiz F.J."/>
            <person name="Lu X."/>
            <person name="Maekawa T."/>
            <person name="Mahanil S."/>
            <person name="Micali C."/>
            <person name="Milgroom M.G."/>
            <person name="Montana G."/>
            <person name="Noir S."/>
            <person name="O'Connell R.J."/>
            <person name="Oberhaensli S."/>
            <person name="Parlange F."/>
            <person name="Pedersen C."/>
            <person name="Quesneville H."/>
            <person name="Reinhardt R."/>
            <person name="Rott M."/>
            <person name="Sacristan S."/>
            <person name="Schmidt S.M."/>
            <person name="Schoen M."/>
            <person name="Skamnioti P."/>
            <person name="Sommer H."/>
            <person name="Stephens A."/>
            <person name="Takahara H."/>
            <person name="Thordal-Christensen H."/>
            <person name="Vigouroux M."/>
            <person name="Wessling R."/>
            <person name="Wicker T."/>
            <person name="Panstruga R."/>
        </authorList>
    </citation>
    <scope>NUCLEOTIDE SEQUENCE [LARGE SCALE GENOMIC DNA]</scope>
    <source>
        <strain evidence="2">DH14</strain>
    </source>
</reference>
<sequence length="578" mass="64488">MRMPYPYKIALYLISALLCFELSSFFYCSFSMRNSAQVLAGFLISASNIRADITNVATDINIISRNWGHLSPYQDNLDNSFGVEYAGLPEGCQIESAHTLQRHAERFPTEWINDGENNQRFGDKVTSFTTTHPDNLFTGPLKFLNSWSLVFPDQGLLTGTGAVAEVAAGVKFWNQYGRTLYNASFGQLAYNSSFPDGTQRPPLVLRTTDQSRMQNTQINWALGFFGSSISPTPNPSFENATQPYEVVILSEKSGTKLNNTLASYVSCLNSDRPAVTSIADNLYFDYLPKYLASATERLQYFAPEGFKITINDTYAMQMICAYEHAVLGASEFCGFFTEDEWAGFENSLDIDYYYNYAFGNPTGRAQGIGYVEELLARLNHSLITSSSNSINSTLDSDPRTFPTDQAVYADFTHDDIIISVLTALSVDYFHAPPNFTLTTPEPDRKFILSKITPFAGRLITETIGCSEPNPIPQKNARVYYSPNQYGYNASTAKHKFVRMRLNNGIIPLNTIRGGFCGNEASGRTDGLCALEDFIKSQENASAMANYQYACFANYTTDDRARGWDWDGTIQTEETTSVK</sequence>
<dbReference type="Pfam" id="PF00328">
    <property type="entry name" value="His_Phos_2"/>
    <property type="match status" value="1"/>
</dbReference>
<name>N1JFT4_BLUG1</name>
<keyword evidence="1" id="KW-0378">Hydrolase</keyword>
<accession>N1JFT4</accession>
<dbReference type="GO" id="GO:0003993">
    <property type="term" value="F:acid phosphatase activity"/>
    <property type="evidence" value="ECO:0007669"/>
    <property type="project" value="TreeGrafter"/>
</dbReference>
<gene>
    <name evidence="2" type="ORF">BGHDH14_bgh03045</name>
</gene>
<dbReference type="HOGENOM" id="CLU_020880_2_0_1"/>
<protein>
    <submittedName>
        <fullName evidence="2">3-phytase B</fullName>
    </submittedName>
</protein>
<dbReference type="OrthoDB" id="6509975at2759"/>
<dbReference type="Gene3D" id="3.40.50.1240">
    <property type="entry name" value="Phosphoglycerate mutase-like"/>
    <property type="match status" value="1"/>
</dbReference>
<evidence type="ECO:0000313" key="2">
    <source>
        <dbReference type="EMBL" id="CCU82083.1"/>
    </source>
</evidence>
<dbReference type="STRING" id="546991.N1JFT4"/>
<dbReference type="InterPro" id="IPR000560">
    <property type="entry name" value="His_Pase_clade-2"/>
</dbReference>
<dbReference type="eggNOG" id="KOG1382">
    <property type="taxonomic scope" value="Eukaryota"/>
</dbReference>
<evidence type="ECO:0000256" key="1">
    <source>
        <dbReference type="ARBA" id="ARBA00022801"/>
    </source>
</evidence>
<dbReference type="PANTHER" id="PTHR20963">
    <property type="entry name" value="MULTIPLE INOSITOL POLYPHOSPHATE PHOSPHATASE-RELATED"/>
    <property type="match status" value="1"/>
</dbReference>
<dbReference type="EMBL" id="CAUH01005789">
    <property type="protein sequence ID" value="CCU82083.1"/>
    <property type="molecule type" value="Genomic_DNA"/>
</dbReference>
<dbReference type="AlphaFoldDB" id="N1JFT4"/>
<evidence type="ECO:0000313" key="3">
    <source>
        <dbReference type="Proteomes" id="UP000015441"/>
    </source>
</evidence>
<keyword evidence="3" id="KW-1185">Reference proteome</keyword>
<comment type="caution">
    <text evidence="2">The sequence shown here is derived from an EMBL/GenBank/DDBJ whole genome shotgun (WGS) entry which is preliminary data.</text>
</comment>